<dbReference type="PANTHER" id="PTHR30419:SF8">
    <property type="entry name" value="NITROGEN ASSIMILATION TRANSCRIPTIONAL ACTIVATOR-RELATED"/>
    <property type="match status" value="1"/>
</dbReference>
<protein>
    <submittedName>
        <fullName evidence="7">LysR family transcriptional regulator</fullName>
    </submittedName>
</protein>
<dbReference type="Gene3D" id="1.10.10.10">
    <property type="entry name" value="Winged helix-like DNA-binding domain superfamily/Winged helix DNA-binding domain"/>
    <property type="match status" value="1"/>
</dbReference>
<keyword evidence="2" id="KW-0805">Transcription regulation</keyword>
<dbReference type="InterPro" id="IPR036388">
    <property type="entry name" value="WH-like_DNA-bd_sf"/>
</dbReference>
<evidence type="ECO:0000313" key="7">
    <source>
        <dbReference type="EMBL" id="QGH48847.1"/>
    </source>
</evidence>
<dbReference type="PANTHER" id="PTHR30419">
    <property type="entry name" value="HTH-TYPE TRANSCRIPTIONAL REGULATOR YBHD"/>
    <property type="match status" value="1"/>
</dbReference>
<proteinExistence type="inferred from homology"/>
<dbReference type="InterPro" id="IPR005119">
    <property type="entry name" value="LysR_subst-bd"/>
</dbReference>
<dbReference type="GO" id="GO:0003700">
    <property type="term" value="F:DNA-binding transcription factor activity"/>
    <property type="evidence" value="ECO:0007669"/>
    <property type="project" value="InterPro"/>
</dbReference>
<evidence type="ECO:0000313" key="9">
    <source>
        <dbReference type="Proteomes" id="UP000390336"/>
    </source>
</evidence>
<evidence type="ECO:0000256" key="4">
    <source>
        <dbReference type="ARBA" id="ARBA00023163"/>
    </source>
</evidence>
<dbReference type="EMBL" id="CP045859">
    <property type="protein sequence ID" value="QGH48847.1"/>
    <property type="molecule type" value="Genomic_DNA"/>
</dbReference>
<dbReference type="SUPFAM" id="SSF46785">
    <property type="entry name" value="Winged helix' DNA-binding domain"/>
    <property type="match status" value="1"/>
</dbReference>
<dbReference type="PROSITE" id="PS50931">
    <property type="entry name" value="HTH_LYSR"/>
    <property type="match status" value="1"/>
</dbReference>
<evidence type="ECO:0000256" key="1">
    <source>
        <dbReference type="ARBA" id="ARBA00009437"/>
    </source>
</evidence>
<dbReference type="Proteomes" id="UP000272136">
    <property type="component" value="Chromosome 1"/>
</dbReference>
<evidence type="ECO:0000256" key="3">
    <source>
        <dbReference type="ARBA" id="ARBA00023125"/>
    </source>
</evidence>
<dbReference type="AlphaFoldDB" id="A0AAP9GFG6"/>
<reference evidence="6 8" key="2">
    <citation type="submission" date="2018-10" db="EMBL/GenBank/DDBJ databases">
        <title>Whole Genome of Vibrio owensii strain 170502, isolated from Acute Hepatopancreatic Necrosis Disease (AHPND) shrimp.</title>
        <authorList>
            <person name="Yan M."/>
            <person name="Wang X."/>
            <person name="Wang Y."/>
        </authorList>
    </citation>
    <scope>NUCLEOTIDE SEQUENCE [LARGE SCALE GENOMIC DNA]</scope>
    <source>
        <strain evidence="6 8">1700302</strain>
    </source>
</reference>
<name>A0AAP9GFG6_9VIBR</name>
<dbReference type="InterPro" id="IPR000847">
    <property type="entry name" value="LysR_HTH_N"/>
</dbReference>
<sequence>MMLKALDSLRETGSISRTAEHLHVTQAAVSHAVKAIETVIETPIAVRGSRGVTLTAAGLAASESATIALSAINDILKLAGSSISGTVNVAAINCVSRVILSEILVNVRRTHPNLEINLFTGTDQEVEQWVKAGIADIGIAYNMDPTCSELLFEDEFYFITPYGQPKTSSVDLVSLNDKPIIVSSSGCEIFIQELFDKHQHTLNIKTTVSDTAALFSIVASGYGTSLIPGLAFPDDWKKQVSRLRVSPTLRCELRLMCAADKSEHGEVRTLVDQIREVAKSKHQLI</sequence>
<dbReference type="SUPFAM" id="SSF53850">
    <property type="entry name" value="Periplasmic binding protein-like II"/>
    <property type="match status" value="1"/>
</dbReference>
<dbReference type="Proteomes" id="UP000390336">
    <property type="component" value="Chromosome 1"/>
</dbReference>
<dbReference type="GO" id="GO:0005829">
    <property type="term" value="C:cytosol"/>
    <property type="evidence" value="ECO:0007669"/>
    <property type="project" value="TreeGrafter"/>
</dbReference>
<comment type="similarity">
    <text evidence="1">Belongs to the LysR transcriptional regulatory family.</text>
</comment>
<keyword evidence="8" id="KW-1185">Reference proteome</keyword>
<reference evidence="7 9" key="1">
    <citation type="journal article" date="2015" name="Genome Announc.">
        <title>Draft Genome Sequence of Vibrio owensii Strain SH-14, Which Causes Shrimp Acute Hepatopancreatic Necrosis Disease.</title>
        <authorList>
            <person name="Liu L."/>
            <person name="Xiao J."/>
            <person name="Xia X."/>
            <person name="Pan Y."/>
            <person name="Yan S."/>
            <person name="Wang Y."/>
        </authorList>
    </citation>
    <scope>NUCLEOTIDE SEQUENCE [LARGE SCALE GENOMIC DNA]</scope>
    <source>
        <strain evidence="7 9">SH14</strain>
    </source>
</reference>
<dbReference type="EMBL" id="CP033137">
    <property type="protein sequence ID" value="AYO16199.1"/>
    <property type="molecule type" value="Genomic_DNA"/>
</dbReference>
<reference evidence="7" key="3">
    <citation type="submission" date="2019-11" db="EMBL/GenBank/DDBJ databases">
        <title>Complete genome sequence of Vibrio owensii SH-14 isolated from shrimp with acute hepatopancreatic necrosis diease.</title>
        <authorList>
            <person name="Liang X."/>
            <person name="Wang Y."/>
        </authorList>
    </citation>
    <scope>NUCLEOTIDE SEQUENCE</scope>
    <source>
        <strain evidence="7">SH14</strain>
    </source>
</reference>
<keyword evidence="4" id="KW-0804">Transcription</keyword>
<dbReference type="Pfam" id="PF03466">
    <property type="entry name" value="LysR_substrate"/>
    <property type="match status" value="1"/>
</dbReference>
<dbReference type="CDD" id="cd05466">
    <property type="entry name" value="PBP2_LTTR_substrate"/>
    <property type="match status" value="1"/>
</dbReference>
<evidence type="ECO:0000313" key="6">
    <source>
        <dbReference type="EMBL" id="AYO16199.1"/>
    </source>
</evidence>
<accession>A0AAP9GFG6</accession>
<dbReference type="Gene3D" id="3.40.190.10">
    <property type="entry name" value="Periplasmic binding protein-like II"/>
    <property type="match status" value="2"/>
</dbReference>
<evidence type="ECO:0000313" key="8">
    <source>
        <dbReference type="Proteomes" id="UP000272136"/>
    </source>
</evidence>
<keyword evidence="3" id="KW-0238">DNA-binding</keyword>
<feature type="domain" description="HTH lysR-type" evidence="5">
    <location>
        <begin position="1"/>
        <end position="55"/>
    </location>
</feature>
<dbReference type="Pfam" id="PF00126">
    <property type="entry name" value="HTH_1"/>
    <property type="match status" value="1"/>
</dbReference>
<evidence type="ECO:0000256" key="2">
    <source>
        <dbReference type="ARBA" id="ARBA00023015"/>
    </source>
</evidence>
<organism evidence="7 9">
    <name type="scientific">Vibrio owensii</name>
    <dbReference type="NCBI Taxonomy" id="696485"/>
    <lineage>
        <taxon>Bacteria</taxon>
        <taxon>Pseudomonadati</taxon>
        <taxon>Pseudomonadota</taxon>
        <taxon>Gammaproteobacteria</taxon>
        <taxon>Vibrionales</taxon>
        <taxon>Vibrionaceae</taxon>
        <taxon>Vibrio</taxon>
    </lineage>
</organism>
<dbReference type="InterPro" id="IPR036390">
    <property type="entry name" value="WH_DNA-bd_sf"/>
</dbReference>
<dbReference type="GO" id="GO:0003677">
    <property type="term" value="F:DNA binding"/>
    <property type="evidence" value="ECO:0007669"/>
    <property type="project" value="UniProtKB-KW"/>
</dbReference>
<evidence type="ECO:0000259" key="5">
    <source>
        <dbReference type="PROSITE" id="PS50931"/>
    </source>
</evidence>
<dbReference type="InterPro" id="IPR050950">
    <property type="entry name" value="HTH-type_LysR_regulators"/>
</dbReference>
<gene>
    <name evidence="7" type="ORF">APZ19_08095</name>
    <name evidence="6" type="ORF">D0812_08160</name>
</gene>